<feature type="region of interest" description="Disordered" evidence="1">
    <location>
        <begin position="1"/>
        <end position="21"/>
    </location>
</feature>
<dbReference type="Proteomes" id="UP000784294">
    <property type="component" value="Unassembled WGS sequence"/>
</dbReference>
<keyword evidence="3" id="KW-1185">Reference proteome</keyword>
<dbReference type="OrthoDB" id="18487at2759"/>
<accession>A0A3S5CBZ8</accession>
<sequence>MTCTALSPPSPSPTPSPSTLFSHPHRPACSKGQYGPNCQSKCDCGPGMVACDPADGSCHCGDGSVGGRCEIRKQLPLFFTFFCKHCPHSVYCGLVELKLALCESRHVCIGLMGRLAFSHLARRPQLIAFGPASASSLPVTNRPPNRIQQSVHTKNSFSA</sequence>
<organism evidence="2 3">
    <name type="scientific">Protopolystoma xenopodis</name>
    <dbReference type="NCBI Taxonomy" id="117903"/>
    <lineage>
        <taxon>Eukaryota</taxon>
        <taxon>Metazoa</taxon>
        <taxon>Spiralia</taxon>
        <taxon>Lophotrochozoa</taxon>
        <taxon>Platyhelminthes</taxon>
        <taxon>Monogenea</taxon>
        <taxon>Polyopisthocotylea</taxon>
        <taxon>Polystomatidea</taxon>
        <taxon>Polystomatidae</taxon>
        <taxon>Protopolystoma</taxon>
    </lineage>
</organism>
<dbReference type="AlphaFoldDB" id="A0A3S5CBZ8"/>
<evidence type="ECO:0000313" key="2">
    <source>
        <dbReference type="EMBL" id="VEL08567.1"/>
    </source>
</evidence>
<gene>
    <name evidence="2" type="ORF">PXEA_LOCUS2007</name>
</gene>
<name>A0A3S5CBZ8_9PLAT</name>
<dbReference type="Gene3D" id="2.170.300.10">
    <property type="entry name" value="Tie2 ligand-binding domain superfamily"/>
    <property type="match status" value="1"/>
</dbReference>
<protein>
    <recommendedName>
        <fullName evidence="4">EGF-like domain-containing protein</fullName>
    </recommendedName>
</protein>
<comment type="caution">
    <text evidence="2">The sequence shown here is derived from an EMBL/GenBank/DDBJ whole genome shotgun (WGS) entry which is preliminary data.</text>
</comment>
<evidence type="ECO:0000313" key="3">
    <source>
        <dbReference type="Proteomes" id="UP000784294"/>
    </source>
</evidence>
<evidence type="ECO:0008006" key="4">
    <source>
        <dbReference type="Google" id="ProtNLM"/>
    </source>
</evidence>
<proteinExistence type="predicted"/>
<evidence type="ECO:0000256" key="1">
    <source>
        <dbReference type="SAM" id="MobiDB-lite"/>
    </source>
</evidence>
<dbReference type="EMBL" id="CAAALY010004275">
    <property type="protein sequence ID" value="VEL08567.1"/>
    <property type="molecule type" value="Genomic_DNA"/>
</dbReference>
<reference evidence="2" key="1">
    <citation type="submission" date="2018-11" db="EMBL/GenBank/DDBJ databases">
        <authorList>
            <consortium name="Pathogen Informatics"/>
        </authorList>
    </citation>
    <scope>NUCLEOTIDE SEQUENCE</scope>
</reference>
<feature type="region of interest" description="Disordered" evidence="1">
    <location>
        <begin position="139"/>
        <end position="159"/>
    </location>
</feature>